<evidence type="ECO:0000313" key="2">
    <source>
        <dbReference type="EMBL" id="MEE6257379.1"/>
    </source>
</evidence>
<feature type="compositionally biased region" description="Basic and acidic residues" evidence="1">
    <location>
        <begin position="1"/>
        <end position="11"/>
    </location>
</feature>
<feature type="region of interest" description="Disordered" evidence="1">
    <location>
        <begin position="1"/>
        <end position="64"/>
    </location>
</feature>
<gene>
    <name evidence="2" type="ORF">V1633_02610</name>
</gene>
<reference evidence="2 3" key="1">
    <citation type="submission" date="2024-01" db="EMBL/GenBank/DDBJ databases">
        <title>Genome insights into Plantactinospora sonchi sp. nov.</title>
        <authorList>
            <person name="Wang L."/>
        </authorList>
    </citation>
    <scope>NUCLEOTIDE SEQUENCE [LARGE SCALE GENOMIC DNA]</scope>
    <source>
        <strain evidence="2 3">NEAU-QY2</strain>
    </source>
</reference>
<protein>
    <submittedName>
        <fullName evidence="2">Uncharacterized protein</fullName>
    </submittedName>
</protein>
<sequence length="64" mass="7195">MTEHHESDQHQRAPLGQAPDASEPESEPDFAAEHDKTAVQTEIITNDDNDREPESPRGWAGMQR</sequence>
<keyword evidence="3" id="KW-1185">Reference proteome</keyword>
<proteinExistence type="predicted"/>
<organism evidence="2 3">
    <name type="scientific">Plantactinospora sonchi</name>
    <dbReference type="NCBI Taxonomy" id="1544735"/>
    <lineage>
        <taxon>Bacteria</taxon>
        <taxon>Bacillati</taxon>
        <taxon>Actinomycetota</taxon>
        <taxon>Actinomycetes</taxon>
        <taxon>Micromonosporales</taxon>
        <taxon>Micromonosporaceae</taxon>
        <taxon>Plantactinospora</taxon>
    </lineage>
</organism>
<dbReference type="Proteomes" id="UP001332243">
    <property type="component" value="Unassembled WGS sequence"/>
</dbReference>
<evidence type="ECO:0000313" key="3">
    <source>
        <dbReference type="Proteomes" id="UP001332243"/>
    </source>
</evidence>
<accession>A0ABU7RM96</accession>
<name>A0ABU7RM96_9ACTN</name>
<dbReference type="EMBL" id="JAZGQK010000002">
    <property type="protein sequence ID" value="MEE6257379.1"/>
    <property type="molecule type" value="Genomic_DNA"/>
</dbReference>
<comment type="caution">
    <text evidence="2">The sequence shown here is derived from an EMBL/GenBank/DDBJ whole genome shotgun (WGS) entry which is preliminary data.</text>
</comment>
<evidence type="ECO:0000256" key="1">
    <source>
        <dbReference type="SAM" id="MobiDB-lite"/>
    </source>
</evidence>
<dbReference type="RefSeq" id="WP_331212493.1">
    <property type="nucleotide sequence ID" value="NZ_JAZGQK010000002.1"/>
</dbReference>